<keyword evidence="7" id="KW-0969">Cilium</keyword>
<keyword evidence="8" id="KW-1185">Reference proteome</keyword>
<keyword evidence="7" id="KW-0966">Cell projection</keyword>
<dbReference type="SUPFAM" id="SSF64518">
    <property type="entry name" value="Phase 1 flagellin"/>
    <property type="match status" value="1"/>
</dbReference>
<dbReference type="InterPro" id="IPR001492">
    <property type="entry name" value="Flagellin"/>
</dbReference>
<accession>A0ABS9U8J7</accession>
<comment type="caution">
    <text evidence="7">The sequence shown here is derived from an EMBL/GenBank/DDBJ whole genome shotgun (WGS) entry which is preliminary data.</text>
</comment>
<comment type="subcellular location">
    <subcellularLocation>
        <location evidence="4">Secreted</location>
    </subcellularLocation>
    <subcellularLocation>
        <location evidence="4">Bacterial flagellum</location>
    </subcellularLocation>
</comment>
<feature type="domain" description="Flagellin C-terminal" evidence="6">
    <location>
        <begin position="330"/>
        <end position="415"/>
    </location>
</feature>
<evidence type="ECO:0000256" key="2">
    <source>
        <dbReference type="ARBA" id="ARBA00020110"/>
    </source>
</evidence>
<dbReference type="RefSeq" id="WP_241367670.1">
    <property type="nucleotide sequence ID" value="NZ_JAKZFC010000001.1"/>
</dbReference>
<proteinExistence type="inferred from homology"/>
<dbReference type="Proteomes" id="UP001316087">
    <property type="component" value="Unassembled WGS sequence"/>
</dbReference>
<dbReference type="InterPro" id="IPR001029">
    <property type="entry name" value="Flagellin_N"/>
</dbReference>
<dbReference type="InterPro" id="IPR046358">
    <property type="entry name" value="Flagellin_C"/>
</dbReference>
<evidence type="ECO:0000256" key="3">
    <source>
        <dbReference type="ARBA" id="ARBA00023143"/>
    </source>
</evidence>
<dbReference type="PRINTS" id="PR00207">
    <property type="entry name" value="FLAGELLIN"/>
</dbReference>
<reference evidence="7 8" key="1">
    <citation type="submission" date="2022-03" db="EMBL/GenBank/DDBJ databases">
        <authorList>
            <person name="Jo J.-H."/>
            <person name="Im W.-T."/>
        </authorList>
    </citation>
    <scope>NUCLEOTIDE SEQUENCE [LARGE SCALE GENOMIC DNA]</scope>
    <source>
        <strain evidence="7 8">MA9</strain>
    </source>
</reference>
<dbReference type="Pfam" id="PF00700">
    <property type="entry name" value="Flagellin_C"/>
    <property type="match status" value="1"/>
</dbReference>
<evidence type="ECO:0000259" key="5">
    <source>
        <dbReference type="Pfam" id="PF00669"/>
    </source>
</evidence>
<keyword evidence="3 4" id="KW-0975">Bacterial flagellum</keyword>
<gene>
    <name evidence="7" type="ORF">LZ480_02020</name>
</gene>
<evidence type="ECO:0000256" key="4">
    <source>
        <dbReference type="RuleBase" id="RU362073"/>
    </source>
</evidence>
<name>A0ABS9U8J7_9BACL</name>
<organism evidence="7 8">
    <name type="scientific">Solibacillus palustris</name>
    <dbReference type="NCBI Taxonomy" id="2908203"/>
    <lineage>
        <taxon>Bacteria</taxon>
        <taxon>Bacillati</taxon>
        <taxon>Bacillota</taxon>
        <taxon>Bacilli</taxon>
        <taxon>Bacillales</taxon>
        <taxon>Caryophanaceae</taxon>
        <taxon>Solibacillus</taxon>
    </lineage>
</organism>
<dbReference type="Gene3D" id="1.20.1330.10">
    <property type="entry name" value="f41 fragment of flagellin, N-terminal domain"/>
    <property type="match status" value="1"/>
</dbReference>
<dbReference type="InterPro" id="IPR042187">
    <property type="entry name" value="Flagellin_C_sub2"/>
</dbReference>
<keyword evidence="4" id="KW-0964">Secreted</keyword>
<sequence>MRIQHNISALNTHRNLGFNNAQSAKNLEKLSSGFKINRAGDDAAGLAISEKMRGQIRGLDMATKNSQDSISLIQTAEGALNETHSILQRMRELAVQSGNDTNVNEGDREALQKEISQLTEEIDRIAETTEFNTQKLLNGGFKGTFQIGANEGQTMNLNIGSMDSATLGLSKTSVVATDVAVTGLADGTYTVDGNDLKDKDGNVVGTVDATDLTVTGQSAVTMGDASALNTKGNKIVVKDGKATVTMEAGTNTSKVAAGDYKIAGKLVLKDGKEVGSFDTATNKATINHADGTKTDILAADLGLTTDLADGATFKIGGASIGSREDAAGTITTIDNAIKKVSDQRSSLGAVQNRLEHTINNLGAASENLTAAESRIRDTDMAAEMMAFTKNNILTQAAQSMLAQANQQPQGVLQLLG</sequence>
<keyword evidence="7" id="KW-0282">Flagellum</keyword>
<feature type="domain" description="Flagellin N-terminal" evidence="5">
    <location>
        <begin position="3"/>
        <end position="139"/>
    </location>
</feature>
<dbReference type="Pfam" id="PF00669">
    <property type="entry name" value="Flagellin_N"/>
    <property type="match status" value="1"/>
</dbReference>
<dbReference type="Gene3D" id="6.10.10.10">
    <property type="entry name" value="Flagellar export chaperone, C-terminal domain"/>
    <property type="match status" value="1"/>
</dbReference>
<dbReference type="PANTHER" id="PTHR42792">
    <property type="entry name" value="FLAGELLIN"/>
    <property type="match status" value="1"/>
</dbReference>
<protein>
    <recommendedName>
        <fullName evidence="2 4">Flagellin</fullName>
    </recommendedName>
</protein>
<comment type="function">
    <text evidence="4">Flagellin is the subunit protein which polymerizes to form the filaments of bacterial flagella.</text>
</comment>
<dbReference type="Gene3D" id="3.30.70.2120">
    <property type="match status" value="1"/>
</dbReference>
<dbReference type="PANTHER" id="PTHR42792:SF2">
    <property type="entry name" value="FLAGELLIN"/>
    <property type="match status" value="1"/>
</dbReference>
<dbReference type="EMBL" id="JAKZFC010000001">
    <property type="protein sequence ID" value="MCH7320651.1"/>
    <property type="molecule type" value="Genomic_DNA"/>
</dbReference>
<comment type="similarity">
    <text evidence="1 4">Belongs to the bacterial flagellin family.</text>
</comment>
<evidence type="ECO:0000313" key="7">
    <source>
        <dbReference type="EMBL" id="MCH7320651.1"/>
    </source>
</evidence>
<evidence type="ECO:0000313" key="8">
    <source>
        <dbReference type="Proteomes" id="UP001316087"/>
    </source>
</evidence>
<evidence type="ECO:0000256" key="1">
    <source>
        <dbReference type="ARBA" id="ARBA00005709"/>
    </source>
</evidence>
<evidence type="ECO:0000259" key="6">
    <source>
        <dbReference type="Pfam" id="PF00700"/>
    </source>
</evidence>